<keyword evidence="2" id="KW-1133">Transmembrane helix</keyword>
<feature type="region of interest" description="Disordered" evidence="1">
    <location>
        <begin position="1"/>
        <end position="28"/>
    </location>
</feature>
<evidence type="ECO:0000313" key="3">
    <source>
        <dbReference type="EMBL" id="GAA4471310.1"/>
    </source>
</evidence>
<keyword evidence="4" id="KW-1185">Reference proteome</keyword>
<dbReference type="RefSeq" id="WP_345327899.1">
    <property type="nucleotide sequence ID" value="NZ_BAABGA010000120.1"/>
</dbReference>
<evidence type="ECO:0000256" key="1">
    <source>
        <dbReference type="SAM" id="MobiDB-lite"/>
    </source>
</evidence>
<comment type="caution">
    <text evidence="3">The sequence shown here is derived from an EMBL/GenBank/DDBJ whole genome shotgun (WGS) entry which is preliminary data.</text>
</comment>
<keyword evidence="2" id="KW-0472">Membrane</keyword>
<gene>
    <name evidence="3" type="ORF">GCM10023156_65710</name>
</gene>
<evidence type="ECO:0000256" key="2">
    <source>
        <dbReference type="SAM" id="Phobius"/>
    </source>
</evidence>
<dbReference type="Proteomes" id="UP001500840">
    <property type="component" value="Unassembled WGS sequence"/>
</dbReference>
<protein>
    <submittedName>
        <fullName evidence="3">Uncharacterized protein</fullName>
    </submittedName>
</protein>
<feature type="transmembrane region" description="Helical" evidence="2">
    <location>
        <begin position="36"/>
        <end position="56"/>
    </location>
</feature>
<keyword evidence="2" id="KW-0812">Transmembrane</keyword>
<dbReference type="EMBL" id="BAABGA010000120">
    <property type="protein sequence ID" value="GAA4471310.1"/>
    <property type="molecule type" value="Genomic_DNA"/>
</dbReference>
<proteinExistence type="predicted"/>
<accession>A0ABP8NQR2</accession>
<evidence type="ECO:0000313" key="4">
    <source>
        <dbReference type="Proteomes" id="UP001500840"/>
    </source>
</evidence>
<name>A0ABP8NQR2_9BACT</name>
<organism evidence="3 4">
    <name type="scientific">Novipirellula rosea</name>
    <dbReference type="NCBI Taxonomy" id="1031540"/>
    <lineage>
        <taxon>Bacteria</taxon>
        <taxon>Pseudomonadati</taxon>
        <taxon>Planctomycetota</taxon>
        <taxon>Planctomycetia</taxon>
        <taxon>Pirellulales</taxon>
        <taxon>Pirellulaceae</taxon>
        <taxon>Novipirellula</taxon>
    </lineage>
</organism>
<sequence>MNRSDLHTPVQPRTASCNESAAPAGTGPTKGRWMRFGLLELLLLTTVVATWLPVIFARRQIPMLESEIETMRFATTQLIILDDQKLNVRSLPSIWNNINSWRYHVPADSDLELRLATESINKVEFPADYQAVALPDGEHVIHLKCTKDATGHHSEVFIDDELVLQQHHPVTWLTSYGSSSTGSVSRQSTAYPLDEPLKLKVQSYSLKHPLKKYGAMDVPDVYDSKGNCLWISPATTVPAPSPRFYIPQERHGHEGIGHREGIKVMRAHRSNLVGLIGIVPSLRSVMGDELGGYPYCPLGISVRPILASEVSAVEIPEAQVNLSDGIPVSLRESIVSPTQYDESYARELITENAIQQDGTTMRIFAHFKPFPSGAKPIVEIIFDAAHPDRVGFLPHAAPGSTPIVACQFVTRFDARFLWREVEVIPDSQNDSDASSNSLREPLSAFYPDIDFATLAGVSGEVNEPFGWRVLPVNRLPQVAVPESQREMTRLNLTTDVADATKLTYPAGLSRHWQYEGIPNRHVWWLPTADVQKQDGITVEIQGGAEYPQTQLPIPGGPVIQNVRITVPMSAKSPVWLEIAAEPEPKAE</sequence>
<reference evidence="4" key="1">
    <citation type="journal article" date="2019" name="Int. J. Syst. Evol. Microbiol.">
        <title>The Global Catalogue of Microorganisms (GCM) 10K type strain sequencing project: providing services to taxonomists for standard genome sequencing and annotation.</title>
        <authorList>
            <consortium name="The Broad Institute Genomics Platform"/>
            <consortium name="The Broad Institute Genome Sequencing Center for Infectious Disease"/>
            <person name="Wu L."/>
            <person name="Ma J."/>
        </authorList>
    </citation>
    <scope>NUCLEOTIDE SEQUENCE [LARGE SCALE GENOMIC DNA]</scope>
    <source>
        <strain evidence="4">JCM 17759</strain>
    </source>
</reference>